<gene>
    <name evidence="4" type="ORF">BDV96DRAFT_604761</name>
</gene>
<reference evidence="4" key="1">
    <citation type="journal article" date="2020" name="Stud. Mycol.">
        <title>101 Dothideomycetes genomes: a test case for predicting lifestyles and emergence of pathogens.</title>
        <authorList>
            <person name="Haridas S."/>
            <person name="Albert R."/>
            <person name="Binder M."/>
            <person name="Bloem J."/>
            <person name="Labutti K."/>
            <person name="Salamov A."/>
            <person name="Andreopoulos B."/>
            <person name="Baker S."/>
            <person name="Barry K."/>
            <person name="Bills G."/>
            <person name="Bluhm B."/>
            <person name="Cannon C."/>
            <person name="Castanera R."/>
            <person name="Culley D."/>
            <person name="Daum C."/>
            <person name="Ezra D."/>
            <person name="Gonzalez J."/>
            <person name="Henrissat B."/>
            <person name="Kuo A."/>
            <person name="Liang C."/>
            <person name="Lipzen A."/>
            <person name="Lutzoni F."/>
            <person name="Magnuson J."/>
            <person name="Mondo S."/>
            <person name="Nolan M."/>
            <person name="Ohm R."/>
            <person name="Pangilinan J."/>
            <person name="Park H.-J."/>
            <person name="Ramirez L."/>
            <person name="Alfaro M."/>
            <person name="Sun H."/>
            <person name="Tritt A."/>
            <person name="Yoshinaga Y."/>
            <person name="Zwiers L.-H."/>
            <person name="Turgeon B."/>
            <person name="Goodwin S."/>
            <person name="Spatafora J."/>
            <person name="Crous P."/>
            <person name="Grigoriev I."/>
        </authorList>
    </citation>
    <scope>NUCLEOTIDE SEQUENCE</scope>
    <source>
        <strain evidence="4">CBS 627.86</strain>
    </source>
</reference>
<dbReference type="PROSITE" id="PS00028">
    <property type="entry name" value="ZINC_FINGER_C2H2_1"/>
    <property type="match status" value="2"/>
</dbReference>
<dbReference type="PANTHER" id="PTHR46179:SF19">
    <property type="entry name" value="C2H2 FINGER DOMAIN TRANSCRIPTION FACTOR (EUROFUNG)-RELATED"/>
    <property type="match status" value="1"/>
</dbReference>
<dbReference type="GO" id="GO:0006357">
    <property type="term" value="P:regulation of transcription by RNA polymerase II"/>
    <property type="evidence" value="ECO:0007669"/>
    <property type="project" value="TreeGrafter"/>
</dbReference>
<dbReference type="InterPro" id="IPR051061">
    <property type="entry name" value="Zinc_finger_trans_reg"/>
</dbReference>
<dbReference type="SUPFAM" id="SSF57667">
    <property type="entry name" value="beta-beta-alpha zinc fingers"/>
    <property type="match status" value="1"/>
</dbReference>
<feature type="region of interest" description="Disordered" evidence="2">
    <location>
        <begin position="508"/>
        <end position="573"/>
    </location>
</feature>
<evidence type="ECO:0000259" key="3">
    <source>
        <dbReference type="PROSITE" id="PS50157"/>
    </source>
</evidence>
<dbReference type="InterPro" id="IPR036236">
    <property type="entry name" value="Znf_C2H2_sf"/>
</dbReference>
<dbReference type="PANTHER" id="PTHR46179">
    <property type="entry name" value="ZINC FINGER PROTEIN"/>
    <property type="match status" value="1"/>
</dbReference>
<dbReference type="PROSITE" id="PS50157">
    <property type="entry name" value="ZINC_FINGER_C2H2_2"/>
    <property type="match status" value="2"/>
</dbReference>
<sequence>MSQPSNNSNYPPFNYNTSSAGDTSFSQWTPQASRAGNNVRRPTPSPQFRQARSVSGARPMNPMNYGQAIDPTLSNAALLTVPSMSRSRSAVDPRNTIENNANPITRFYNEDAPWSSERPRNPIASMARHSFSHPNMEYGTYRDGPGSDIDSIAPRSDSGYYTHPPHSIISNDPERCDQELPSDVTFQVGNITVASAPSEPADMYRMPSNSDQVSQYSSRSQGKEFKCQECKEVSKCKSDHKKHMLKHSKPFKCNQANCRRGDRGFTTINDLIRHKKSVHRIGATTNSYQCASETCRNKEKIWPRLDNFKQHISRMHGDEDEADLIRKSQYRPPDPASTAEQSLSVAPMDTTLIAGIGTEKQFPSNDSDDSNPGISLTPDQGTNPWNSNFELESSFAMDVDQSNFGQASKRNRHSISSGRQNASNGPARSNSSRLDTLAFAAEQADSSKASPQPRARRLSTAPQTKADQQKQALQKFSKMIVQDIQNSNNSDSVDLESIVLRVLSGAVKTDRADAQQSHLSSTTQKRPKSNEASISKTEALKASQAISSLIKRSTHKPTGTDSRPKPFSPNAKTCEQCGQTLARSCDLRKHMKRHTKPYGCTYPKCHKRFGAKSDWKRHENSQHFQLESFRCGLDATPGVNGVCAELFHRPEGFKEHLTTEHNFNVDDTEPLDEEVKKRRIGKNGQGQFYCGFCFDIITLKKKRNEAWDERFDHIDTHFSKEEKCIEDWICVEAKKSKGAVKREMDRNKFDDDDDEGEIGSPEDDSSSGDSQQGGSSVPATRSSMPKPRPASSSLHVPSGSRKRRASPELLPPRPAKRSRADFVRFCVSTTHHARF</sequence>
<keyword evidence="5" id="KW-1185">Reference proteome</keyword>
<evidence type="ECO:0000256" key="1">
    <source>
        <dbReference type="PROSITE-ProRule" id="PRU00042"/>
    </source>
</evidence>
<organism evidence="4 5">
    <name type="scientific">Lophiotrema nucula</name>
    <dbReference type="NCBI Taxonomy" id="690887"/>
    <lineage>
        <taxon>Eukaryota</taxon>
        <taxon>Fungi</taxon>
        <taxon>Dikarya</taxon>
        <taxon>Ascomycota</taxon>
        <taxon>Pezizomycotina</taxon>
        <taxon>Dothideomycetes</taxon>
        <taxon>Pleosporomycetidae</taxon>
        <taxon>Pleosporales</taxon>
        <taxon>Lophiotremataceae</taxon>
        <taxon>Lophiotrema</taxon>
    </lineage>
</organism>
<feature type="compositionally biased region" description="Polar residues" evidence="2">
    <location>
        <begin position="514"/>
        <end position="536"/>
    </location>
</feature>
<evidence type="ECO:0000256" key="2">
    <source>
        <dbReference type="SAM" id="MobiDB-lite"/>
    </source>
</evidence>
<feature type="region of interest" description="Disordered" evidence="2">
    <location>
        <begin position="741"/>
        <end position="822"/>
    </location>
</feature>
<feature type="domain" description="C2H2-type" evidence="3">
    <location>
        <begin position="572"/>
        <end position="599"/>
    </location>
</feature>
<proteinExistence type="predicted"/>
<feature type="compositionally biased region" description="Acidic residues" evidence="2">
    <location>
        <begin position="750"/>
        <end position="766"/>
    </location>
</feature>
<dbReference type="Proteomes" id="UP000799770">
    <property type="component" value="Unassembled WGS sequence"/>
</dbReference>
<dbReference type="Gene3D" id="3.30.160.60">
    <property type="entry name" value="Classic Zinc Finger"/>
    <property type="match status" value="2"/>
</dbReference>
<feature type="region of interest" description="Disordered" evidence="2">
    <location>
        <begin position="359"/>
        <end position="388"/>
    </location>
</feature>
<feature type="compositionally biased region" description="Polar residues" evidence="2">
    <location>
        <begin position="460"/>
        <end position="472"/>
    </location>
</feature>
<feature type="compositionally biased region" description="Polar residues" evidence="2">
    <location>
        <begin position="405"/>
        <end position="434"/>
    </location>
</feature>
<evidence type="ECO:0000313" key="4">
    <source>
        <dbReference type="EMBL" id="KAF2109428.1"/>
    </source>
</evidence>
<feature type="region of interest" description="Disordered" evidence="2">
    <location>
        <begin position="1"/>
        <end position="59"/>
    </location>
</feature>
<feature type="compositionally biased region" description="Polar residues" evidence="2">
    <location>
        <begin position="20"/>
        <end position="36"/>
    </location>
</feature>
<dbReference type="GO" id="GO:0008270">
    <property type="term" value="F:zinc ion binding"/>
    <property type="evidence" value="ECO:0007669"/>
    <property type="project" value="UniProtKB-KW"/>
</dbReference>
<dbReference type="GO" id="GO:0005634">
    <property type="term" value="C:nucleus"/>
    <property type="evidence" value="ECO:0007669"/>
    <property type="project" value="TreeGrafter"/>
</dbReference>
<keyword evidence="1" id="KW-0862">Zinc</keyword>
<dbReference type="EMBL" id="ML977342">
    <property type="protein sequence ID" value="KAF2109428.1"/>
    <property type="molecule type" value="Genomic_DNA"/>
</dbReference>
<feature type="domain" description="C2H2-type" evidence="3">
    <location>
        <begin position="598"/>
        <end position="628"/>
    </location>
</feature>
<dbReference type="OrthoDB" id="6077919at2759"/>
<feature type="compositionally biased region" description="Low complexity" evidence="2">
    <location>
        <begin position="767"/>
        <end position="776"/>
    </location>
</feature>
<feature type="region of interest" description="Disordered" evidence="2">
    <location>
        <begin position="133"/>
        <end position="160"/>
    </location>
</feature>
<dbReference type="AlphaFoldDB" id="A0A6A5YTL1"/>
<keyword evidence="1" id="KW-0863">Zinc-finger</keyword>
<dbReference type="InterPro" id="IPR013087">
    <property type="entry name" value="Znf_C2H2_type"/>
</dbReference>
<protein>
    <recommendedName>
        <fullName evidence="3">C2H2-type domain-containing protein</fullName>
    </recommendedName>
</protein>
<evidence type="ECO:0000313" key="5">
    <source>
        <dbReference type="Proteomes" id="UP000799770"/>
    </source>
</evidence>
<feature type="compositionally biased region" description="Polar residues" evidence="2">
    <location>
        <begin position="544"/>
        <end position="561"/>
    </location>
</feature>
<name>A0A6A5YTL1_9PLEO</name>
<feature type="compositionally biased region" description="Polar residues" evidence="2">
    <location>
        <begin position="361"/>
        <end position="388"/>
    </location>
</feature>
<feature type="region of interest" description="Disordered" evidence="2">
    <location>
        <begin position="405"/>
        <end position="472"/>
    </location>
</feature>
<keyword evidence="1" id="KW-0479">Metal-binding</keyword>
<dbReference type="SMART" id="SM00355">
    <property type="entry name" value="ZnF_C2H2"/>
    <property type="match status" value="5"/>
</dbReference>
<feature type="compositionally biased region" description="Low complexity" evidence="2">
    <location>
        <begin position="1"/>
        <end position="19"/>
    </location>
</feature>
<accession>A0A6A5YTL1</accession>